<name>A0AAV3RJE5_LITER</name>
<comment type="caution">
    <text evidence="4">The sequence shown here is derived from an EMBL/GenBank/DDBJ whole genome shotgun (WGS) entry which is preliminary data.</text>
</comment>
<evidence type="ECO:0000313" key="5">
    <source>
        <dbReference type="Proteomes" id="UP001454036"/>
    </source>
</evidence>
<keyword evidence="2" id="KW-0804">Transcription</keyword>
<keyword evidence="1" id="KW-0805">Transcription regulation</keyword>
<dbReference type="EMBL" id="BAABME010009869">
    <property type="protein sequence ID" value="GAA0175965.1"/>
    <property type="molecule type" value="Genomic_DNA"/>
</dbReference>
<dbReference type="AlphaFoldDB" id="A0AAV3RJE5"/>
<keyword evidence="5" id="KW-1185">Reference proteome</keyword>
<protein>
    <submittedName>
        <fullName evidence="4">Uncharacterized protein</fullName>
    </submittedName>
</protein>
<feature type="region of interest" description="Disordered" evidence="3">
    <location>
        <begin position="1"/>
        <end position="20"/>
    </location>
</feature>
<reference evidence="4 5" key="1">
    <citation type="submission" date="2024-01" db="EMBL/GenBank/DDBJ databases">
        <title>The complete chloroplast genome sequence of Lithospermum erythrorhizon: insights into the phylogenetic relationship among Boraginaceae species and the maternal lineages of purple gromwells.</title>
        <authorList>
            <person name="Okada T."/>
            <person name="Watanabe K."/>
        </authorList>
    </citation>
    <scope>NUCLEOTIDE SEQUENCE [LARGE SCALE GENOMIC DNA]</scope>
</reference>
<evidence type="ECO:0000256" key="1">
    <source>
        <dbReference type="ARBA" id="ARBA00023015"/>
    </source>
</evidence>
<dbReference type="Proteomes" id="UP001454036">
    <property type="component" value="Unassembled WGS sequence"/>
</dbReference>
<gene>
    <name evidence="4" type="ORF">LIER_29043</name>
</gene>
<dbReference type="InterPro" id="IPR044660">
    <property type="entry name" value="IBH1-like"/>
</dbReference>
<evidence type="ECO:0000256" key="3">
    <source>
        <dbReference type="SAM" id="MobiDB-lite"/>
    </source>
</evidence>
<evidence type="ECO:0000313" key="4">
    <source>
        <dbReference type="EMBL" id="GAA0175965.1"/>
    </source>
</evidence>
<dbReference type="PANTHER" id="PTHR33124">
    <property type="entry name" value="TRANSCRIPTION FACTOR IBH1-LIKE 1"/>
    <property type="match status" value="1"/>
</dbReference>
<sequence length="114" mass="13288">MGSRPRSSIEMAIRRTRNRSINHRRLSRKDHHNKWKSSFSSLLKKRKVSEKLEALKNLIPSSKEKNNNGKLMKNDDLFKETANYIVLLKTQVTILQKLVGFYDSSCGQDQVQEN</sequence>
<accession>A0AAV3RJE5</accession>
<proteinExistence type="predicted"/>
<dbReference type="GO" id="GO:0006355">
    <property type="term" value="P:regulation of DNA-templated transcription"/>
    <property type="evidence" value="ECO:0007669"/>
    <property type="project" value="InterPro"/>
</dbReference>
<dbReference type="PANTHER" id="PTHR33124:SF57">
    <property type="entry name" value="TRANSCRIPTION FACTOR UPBEAT-LIKE PROTEIN"/>
    <property type="match status" value="1"/>
</dbReference>
<organism evidence="4 5">
    <name type="scientific">Lithospermum erythrorhizon</name>
    <name type="common">Purple gromwell</name>
    <name type="synonym">Lithospermum officinale var. erythrorhizon</name>
    <dbReference type="NCBI Taxonomy" id="34254"/>
    <lineage>
        <taxon>Eukaryota</taxon>
        <taxon>Viridiplantae</taxon>
        <taxon>Streptophyta</taxon>
        <taxon>Embryophyta</taxon>
        <taxon>Tracheophyta</taxon>
        <taxon>Spermatophyta</taxon>
        <taxon>Magnoliopsida</taxon>
        <taxon>eudicotyledons</taxon>
        <taxon>Gunneridae</taxon>
        <taxon>Pentapetalae</taxon>
        <taxon>asterids</taxon>
        <taxon>lamiids</taxon>
        <taxon>Boraginales</taxon>
        <taxon>Boraginaceae</taxon>
        <taxon>Boraginoideae</taxon>
        <taxon>Lithospermeae</taxon>
        <taxon>Lithospermum</taxon>
    </lineage>
</organism>
<evidence type="ECO:0000256" key="2">
    <source>
        <dbReference type="ARBA" id="ARBA00023163"/>
    </source>
</evidence>